<accession>A0A9D4PTD2</accession>
<dbReference type="PROSITE" id="PS51292">
    <property type="entry name" value="ZF_RING_CH"/>
    <property type="match status" value="1"/>
</dbReference>
<evidence type="ECO:0000256" key="3">
    <source>
        <dbReference type="ARBA" id="ARBA00022692"/>
    </source>
</evidence>
<keyword evidence="3 11" id="KW-0812">Transmembrane</keyword>
<evidence type="ECO:0000259" key="12">
    <source>
        <dbReference type="PROSITE" id="PS51292"/>
    </source>
</evidence>
<evidence type="ECO:0000256" key="2">
    <source>
        <dbReference type="ARBA" id="ARBA00022679"/>
    </source>
</evidence>
<proteinExistence type="predicted"/>
<reference evidence="13" key="1">
    <citation type="journal article" date="2020" name="Cell">
        <title>Large-Scale Comparative Analyses of Tick Genomes Elucidate Their Genetic Diversity and Vector Capacities.</title>
        <authorList>
            <consortium name="Tick Genome and Microbiome Consortium (TIGMIC)"/>
            <person name="Jia N."/>
            <person name="Wang J."/>
            <person name="Shi W."/>
            <person name="Du L."/>
            <person name="Sun Y."/>
            <person name="Zhan W."/>
            <person name="Jiang J.F."/>
            <person name="Wang Q."/>
            <person name="Zhang B."/>
            <person name="Ji P."/>
            <person name="Bell-Sakyi L."/>
            <person name="Cui X.M."/>
            <person name="Yuan T.T."/>
            <person name="Jiang B.G."/>
            <person name="Yang W.F."/>
            <person name="Lam T.T."/>
            <person name="Chang Q.C."/>
            <person name="Ding S.J."/>
            <person name="Wang X.J."/>
            <person name="Zhu J.G."/>
            <person name="Ruan X.D."/>
            <person name="Zhao L."/>
            <person name="Wei J.T."/>
            <person name="Ye R.Z."/>
            <person name="Que T.C."/>
            <person name="Du C.H."/>
            <person name="Zhou Y.H."/>
            <person name="Cheng J.X."/>
            <person name="Dai P.F."/>
            <person name="Guo W.B."/>
            <person name="Han X.H."/>
            <person name="Huang E.J."/>
            <person name="Li L.F."/>
            <person name="Wei W."/>
            <person name="Gao Y.C."/>
            <person name="Liu J.Z."/>
            <person name="Shao H.Z."/>
            <person name="Wang X."/>
            <person name="Wang C.C."/>
            <person name="Yang T.C."/>
            <person name="Huo Q.B."/>
            <person name="Li W."/>
            <person name="Chen H.Y."/>
            <person name="Chen S.E."/>
            <person name="Zhou L.G."/>
            <person name="Ni X.B."/>
            <person name="Tian J.H."/>
            <person name="Sheng Y."/>
            <person name="Liu T."/>
            <person name="Pan Y.S."/>
            <person name="Xia L.Y."/>
            <person name="Li J."/>
            <person name="Zhao F."/>
            <person name="Cao W.C."/>
        </authorList>
    </citation>
    <scope>NUCLEOTIDE SEQUENCE</scope>
    <source>
        <strain evidence="13">Rsan-2018</strain>
    </source>
</reference>
<dbReference type="OrthoDB" id="264354at2759"/>
<keyword evidence="8 11" id="KW-1133">Transmembrane helix</keyword>
<keyword evidence="5" id="KW-0863">Zinc-finger</keyword>
<dbReference type="AlphaFoldDB" id="A0A9D4PTD2"/>
<keyword evidence="14" id="KW-1185">Reference proteome</keyword>
<reference evidence="13" key="2">
    <citation type="submission" date="2021-09" db="EMBL/GenBank/DDBJ databases">
        <authorList>
            <person name="Jia N."/>
            <person name="Wang J."/>
            <person name="Shi W."/>
            <person name="Du L."/>
            <person name="Sun Y."/>
            <person name="Zhan W."/>
            <person name="Jiang J."/>
            <person name="Wang Q."/>
            <person name="Zhang B."/>
            <person name="Ji P."/>
            <person name="Sakyi L.B."/>
            <person name="Cui X."/>
            <person name="Yuan T."/>
            <person name="Jiang B."/>
            <person name="Yang W."/>
            <person name="Lam T.T.-Y."/>
            <person name="Chang Q."/>
            <person name="Ding S."/>
            <person name="Wang X."/>
            <person name="Zhu J."/>
            <person name="Ruan X."/>
            <person name="Zhao L."/>
            <person name="Wei J."/>
            <person name="Que T."/>
            <person name="Du C."/>
            <person name="Cheng J."/>
            <person name="Dai P."/>
            <person name="Han X."/>
            <person name="Huang E."/>
            <person name="Gao Y."/>
            <person name="Liu J."/>
            <person name="Shao H."/>
            <person name="Ye R."/>
            <person name="Li L."/>
            <person name="Wei W."/>
            <person name="Wang X."/>
            <person name="Wang C."/>
            <person name="Huo Q."/>
            <person name="Li W."/>
            <person name="Guo W."/>
            <person name="Chen H."/>
            <person name="Chen S."/>
            <person name="Zhou L."/>
            <person name="Zhou L."/>
            <person name="Ni X."/>
            <person name="Tian J."/>
            <person name="Zhou Y."/>
            <person name="Sheng Y."/>
            <person name="Liu T."/>
            <person name="Pan Y."/>
            <person name="Xia L."/>
            <person name="Li J."/>
            <person name="Zhao F."/>
            <person name="Cao W."/>
        </authorList>
    </citation>
    <scope>NUCLEOTIDE SEQUENCE</scope>
    <source>
        <strain evidence="13">Rsan-2018</strain>
        <tissue evidence="13">Larvae</tissue>
    </source>
</reference>
<dbReference type="Pfam" id="PF12906">
    <property type="entry name" value="RINGv"/>
    <property type="match status" value="1"/>
</dbReference>
<keyword evidence="2" id="KW-0808">Transferase</keyword>
<evidence type="ECO:0000256" key="6">
    <source>
        <dbReference type="ARBA" id="ARBA00022786"/>
    </source>
</evidence>
<dbReference type="PANTHER" id="PTHR46065">
    <property type="entry name" value="E3 UBIQUITIN-PROTEIN LIGASE MARCH 2/3 FAMILY MEMBER"/>
    <property type="match status" value="1"/>
</dbReference>
<dbReference type="GO" id="GO:0004842">
    <property type="term" value="F:ubiquitin-protein transferase activity"/>
    <property type="evidence" value="ECO:0007669"/>
    <property type="project" value="TreeGrafter"/>
</dbReference>
<dbReference type="OMA" id="HFLWLYF"/>
<feature type="domain" description="RING-CH-type" evidence="12">
    <location>
        <begin position="113"/>
        <end position="173"/>
    </location>
</feature>
<keyword evidence="9 11" id="KW-0472">Membrane</keyword>
<evidence type="ECO:0000256" key="9">
    <source>
        <dbReference type="ARBA" id="ARBA00023136"/>
    </source>
</evidence>
<feature type="compositionally biased region" description="Polar residues" evidence="10">
    <location>
        <begin position="97"/>
        <end position="114"/>
    </location>
</feature>
<dbReference type="VEuPathDB" id="VectorBase:RSAN_057030"/>
<keyword evidence="6" id="KW-0833">Ubl conjugation pathway</keyword>
<dbReference type="GO" id="GO:0016020">
    <property type="term" value="C:membrane"/>
    <property type="evidence" value="ECO:0007669"/>
    <property type="project" value="UniProtKB-SubCell"/>
</dbReference>
<dbReference type="InterPro" id="IPR011016">
    <property type="entry name" value="Znf_RING-CH"/>
</dbReference>
<feature type="transmembrane region" description="Helical" evidence="11">
    <location>
        <begin position="229"/>
        <end position="255"/>
    </location>
</feature>
<protein>
    <recommendedName>
        <fullName evidence="12">RING-CH-type domain-containing protein</fullName>
    </recommendedName>
</protein>
<evidence type="ECO:0000256" key="8">
    <source>
        <dbReference type="ARBA" id="ARBA00022989"/>
    </source>
</evidence>
<dbReference type="Proteomes" id="UP000821837">
    <property type="component" value="Unassembled WGS sequence"/>
</dbReference>
<evidence type="ECO:0000256" key="4">
    <source>
        <dbReference type="ARBA" id="ARBA00022723"/>
    </source>
</evidence>
<evidence type="ECO:0000256" key="5">
    <source>
        <dbReference type="ARBA" id="ARBA00022771"/>
    </source>
</evidence>
<gene>
    <name evidence="13" type="ORF">HPB52_000930</name>
</gene>
<comment type="subcellular location">
    <subcellularLocation>
        <location evidence="1">Membrane</location>
        <topology evidence="1">Multi-pass membrane protein</topology>
    </subcellularLocation>
</comment>
<name>A0A9D4PTD2_RHISA</name>
<dbReference type="EMBL" id="JABSTV010001250">
    <property type="protein sequence ID" value="KAH7955480.1"/>
    <property type="molecule type" value="Genomic_DNA"/>
</dbReference>
<evidence type="ECO:0000256" key="1">
    <source>
        <dbReference type="ARBA" id="ARBA00004141"/>
    </source>
</evidence>
<feature type="transmembrane region" description="Helical" evidence="11">
    <location>
        <begin position="192"/>
        <end position="217"/>
    </location>
</feature>
<dbReference type="Gene3D" id="3.30.40.10">
    <property type="entry name" value="Zinc/RING finger domain, C3HC4 (zinc finger)"/>
    <property type="match status" value="1"/>
</dbReference>
<comment type="caution">
    <text evidence="13">The sequence shown here is derived from an EMBL/GenBank/DDBJ whole genome shotgun (WGS) entry which is preliminary data.</text>
</comment>
<sequence length="304" mass="33806">MENDGSHGVCLRNCDWSPVGFIPPRAPGFFSNVEEYSGGAVFHAVGATRAPFVAAPAAAVVLPIDDLIEVESVVQEDFGPKSGLQDDDEILRDESRSSSALGQSPTSVDSISLSSDGVPACRICFFGGGKEPLLEPCNCRGTIGFVHRECLELWIQRTADVQCQICHFQYTVRKQAKPAWCLLSDAKARCPVLGYLALGILFVVSIAFIFSLAWLYVLRLPDRIGENMAAMVVVLLSVQHFLWLYFPFASFVYSIRAFKEWRRRSATLKLVHSAGEKRKKLWPHFRLWRTCKGSQEPEMSRGSV</sequence>
<keyword evidence="4" id="KW-0479">Metal-binding</keyword>
<dbReference type="PANTHER" id="PTHR46065:SF3">
    <property type="entry name" value="FI20425P1"/>
    <property type="match status" value="1"/>
</dbReference>
<dbReference type="SMART" id="SM00744">
    <property type="entry name" value="RINGv"/>
    <property type="match status" value="1"/>
</dbReference>
<organism evidence="13 14">
    <name type="scientific">Rhipicephalus sanguineus</name>
    <name type="common">Brown dog tick</name>
    <name type="synonym">Ixodes sanguineus</name>
    <dbReference type="NCBI Taxonomy" id="34632"/>
    <lineage>
        <taxon>Eukaryota</taxon>
        <taxon>Metazoa</taxon>
        <taxon>Ecdysozoa</taxon>
        <taxon>Arthropoda</taxon>
        <taxon>Chelicerata</taxon>
        <taxon>Arachnida</taxon>
        <taxon>Acari</taxon>
        <taxon>Parasitiformes</taxon>
        <taxon>Ixodida</taxon>
        <taxon>Ixodoidea</taxon>
        <taxon>Ixodidae</taxon>
        <taxon>Rhipicephalinae</taxon>
        <taxon>Rhipicephalus</taxon>
        <taxon>Rhipicephalus</taxon>
    </lineage>
</organism>
<evidence type="ECO:0000256" key="7">
    <source>
        <dbReference type="ARBA" id="ARBA00022833"/>
    </source>
</evidence>
<evidence type="ECO:0000256" key="11">
    <source>
        <dbReference type="SAM" id="Phobius"/>
    </source>
</evidence>
<dbReference type="GO" id="GO:0008270">
    <property type="term" value="F:zinc ion binding"/>
    <property type="evidence" value="ECO:0007669"/>
    <property type="project" value="UniProtKB-KW"/>
</dbReference>
<keyword evidence="7" id="KW-0862">Zinc</keyword>
<dbReference type="SUPFAM" id="SSF57850">
    <property type="entry name" value="RING/U-box"/>
    <property type="match status" value="1"/>
</dbReference>
<evidence type="ECO:0000313" key="14">
    <source>
        <dbReference type="Proteomes" id="UP000821837"/>
    </source>
</evidence>
<dbReference type="GO" id="GO:0016567">
    <property type="term" value="P:protein ubiquitination"/>
    <property type="evidence" value="ECO:0007669"/>
    <property type="project" value="TreeGrafter"/>
</dbReference>
<feature type="region of interest" description="Disordered" evidence="10">
    <location>
        <begin position="79"/>
        <end position="114"/>
    </location>
</feature>
<evidence type="ECO:0000256" key="10">
    <source>
        <dbReference type="SAM" id="MobiDB-lite"/>
    </source>
</evidence>
<evidence type="ECO:0000313" key="13">
    <source>
        <dbReference type="EMBL" id="KAH7955480.1"/>
    </source>
</evidence>
<dbReference type="InterPro" id="IPR013083">
    <property type="entry name" value="Znf_RING/FYVE/PHD"/>
</dbReference>